<accession>A0A8G1EG16</accession>
<dbReference type="KEGG" id="mfk:E2N92_07935"/>
<evidence type="ECO:0000259" key="3">
    <source>
        <dbReference type="PROSITE" id="PS50110"/>
    </source>
</evidence>
<dbReference type="Proteomes" id="UP000826709">
    <property type="component" value="Chromosome"/>
</dbReference>
<dbReference type="RefSeq" id="WP_220680669.1">
    <property type="nucleotide sequence ID" value="NZ_CP037968.1"/>
</dbReference>
<protein>
    <submittedName>
        <fullName evidence="4">Response regulator</fullName>
    </submittedName>
</protein>
<evidence type="ECO:0000313" key="4">
    <source>
        <dbReference type="EMBL" id="QYZ79363.1"/>
    </source>
</evidence>
<dbReference type="Pfam" id="PF00072">
    <property type="entry name" value="Response_reg"/>
    <property type="match status" value="1"/>
</dbReference>
<proteinExistence type="predicted"/>
<evidence type="ECO:0000313" key="5">
    <source>
        <dbReference type="Proteomes" id="UP000826709"/>
    </source>
</evidence>
<dbReference type="InterPro" id="IPR050595">
    <property type="entry name" value="Bact_response_regulator"/>
</dbReference>
<dbReference type="EMBL" id="CP037968">
    <property type="protein sequence ID" value="QYZ79363.1"/>
    <property type="molecule type" value="Genomic_DNA"/>
</dbReference>
<gene>
    <name evidence="4" type="ORF">E2N92_07935</name>
</gene>
<feature type="domain" description="Response regulatory" evidence="3">
    <location>
        <begin position="26"/>
        <end position="141"/>
    </location>
</feature>
<evidence type="ECO:0000256" key="1">
    <source>
        <dbReference type="ARBA" id="ARBA00022553"/>
    </source>
</evidence>
<sequence length="151" mass="16090">MVQGSERIISLASTNRGGMIRNERLLVLLVDDDPEVLERTKRWFEETGEFLCTTAPSAEDALGLLPGGGFDAVVSDFQMPGMDGVTFFKTLRAQGSRIPGVLYTGMGRDSVLEAALAAGASFYVRKGVGTRAELVELAHAVRAAVALGDLT</sequence>
<evidence type="ECO:0000256" key="2">
    <source>
        <dbReference type="PROSITE-ProRule" id="PRU00169"/>
    </source>
</evidence>
<keyword evidence="5" id="KW-1185">Reference proteome</keyword>
<dbReference type="OrthoDB" id="8127at2157"/>
<dbReference type="GO" id="GO:0000160">
    <property type="term" value="P:phosphorelay signal transduction system"/>
    <property type="evidence" value="ECO:0007669"/>
    <property type="project" value="InterPro"/>
</dbReference>
<dbReference type="SUPFAM" id="SSF52172">
    <property type="entry name" value="CheY-like"/>
    <property type="match status" value="1"/>
</dbReference>
<organism evidence="4 5">
    <name type="scientific">Methanofollis formosanus</name>
    <dbReference type="NCBI Taxonomy" id="299308"/>
    <lineage>
        <taxon>Archaea</taxon>
        <taxon>Methanobacteriati</taxon>
        <taxon>Methanobacteriota</taxon>
        <taxon>Stenosarchaea group</taxon>
        <taxon>Methanomicrobia</taxon>
        <taxon>Methanomicrobiales</taxon>
        <taxon>Methanomicrobiaceae</taxon>
        <taxon>Methanofollis</taxon>
    </lineage>
</organism>
<dbReference type="InterPro" id="IPR001789">
    <property type="entry name" value="Sig_transdc_resp-reg_receiver"/>
</dbReference>
<keyword evidence="1 2" id="KW-0597">Phosphoprotein</keyword>
<name>A0A8G1EG16_9EURY</name>
<dbReference type="AlphaFoldDB" id="A0A8G1EG16"/>
<dbReference type="PROSITE" id="PS50110">
    <property type="entry name" value="RESPONSE_REGULATORY"/>
    <property type="match status" value="1"/>
</dbReference>
<dbReference type="InterPro" id="IPR011006">
    <property type="entry name" value="CheY-like_superfamily"/>
</dbReference>
<dbReference type="PANTHER" id="PTHR44591:SF3">
    <property type="entry name" value="RESPONSE REGULATORY DOMAIN-CONTAINING PROTEIN"/>
    <property type="match status" value="1"/>
</dbReference>
<dbReference type="CDD" id="cd00156">
    <property type="entry name" value="REC"/>
    <property type="match status" value="1"/>
</dbReference>
<dbReference type="PANTHER" id="PTHR44591">
    <property type="entry name" value="STRESS RESPONSE REGULATOR PROTEIN 1"/>
    <property type="match status" value="1"/>
</dbReference>
<reference evidence="4" key="1">
    <citation type="journal article" date="2005" name="Int. J. Syst. Evol. Microbiol.">
        <title>Methanofollis formosanus sp. nov., isolated from a fish pond.</title>
        <authorList>
            <person name="Wu S.Y."/>
            <person name="Chen S.C."/>
            <person name="Lai M.C."/>
        </authorList>
    </citation>
    <scope>NUCLEOTIDE SEQUENCE</scope>
    <source>
        <strain evidence="4">ML15</strain>
    </source>
</reference>
<dbReference type="Gene3D" id="3.40.50.2300">
    <property type="match status" value="1"/>
</dbReference>
<reference evidence="4" key="2">
    <citation type="submission" date="2019-03" db="EMBL/GenBank/DDBJ databases">
        <authorList>
            <person name="Chen S.-C."/>
            <person name="Wu S.-Y."/>
            <person name="Lai M.-C."/>
        </authorList>
    </citation>
    <scope>NUCLEOTIDE SEQUENCE</scope>
    <source>
        <strain evidence="4">ML15</strain>
    </source>
</reference>
<dbReference type="SMART" id="SM00448">
    <property type="entry name" value="REC"/>
    <property type="match status" value="1"/>
</dbReference>
<feature type="modified residue" description="4-aspartylphosphate" evidence="2">
    <location>
        <position position="76"/>
    </location>
</feature>